<dbReference type="InterPro" id="IPR007867">
    <property type="entry name" value="GMC_OxRtase_C"/>
</dbReference>
<dbReference type="Proteomes" id="UP000596902">
    <property type="component" value="Unassembled WGS sequence"/>
</dbReference>
<comment type="caution">
    <text evidence="3">The sequence shown here is derived from an EMBL/GenBank/DDBJ whole genome shotgun (WGS) entry which is preliminary data.</text>
</comment>
<evidence type="ECO:0008006" key="5">
    <source>
        <dbReference type="Google" id="ProtNLM"/>
    </source>
</evidence>
<protein>
    <recommendedName>
        <fullName evidence="5">Schlafen group 3-like DNA/RNA helicase domain-containing protein</fullName>
    </recommendedName>
</protein>
<dbReference type="RefSeq" id="XP_038786307.1">
    <property type="nucleotide sequence ID" value="XM_038930618.1"/>
</dbReference>
<gene>
    <name evidence="3" type="ORF">GT037_005571</name>
</gene>
<dbReference type="Gene3D" id="3.30.410.40">
    <property type="match status" value="1"/>
</dbReference>
<dbReference type="PANTHER" id="PTHR46523">
    <property type="entry name" value="DCTP PYROPHOSPHATASE 1"/>
    <property type="match status" value="1"/>
</dbReference>
<feature type="domain" description="Schlafen group 3-like DNA/RNA helicase" evidence="2">
    <location>
        <begin position="496"/>
        <end position="876"/>
    </location>
</feature>
<reference evidence="3" key="2">
    <citation type="submission" date="2020-08" db="EMBL/GenBank/DDBJ databases">
        <title>Draft Genome Sequence of Cumin Blight Pathogen Alternaria burnsii.</title>
        <authorList>
            <person name="Feng Z."/>
        </authorList>
    </citation>
    <scope>NUCLEOTIDE SEQUENCE</scope>
    <source>
        <strain evidence="3">CBS107.38</strain>
    </source>
</reference>
<dbReference type="SUPFAM" id="SSF54373">
    <property type="entry name" value="FAD-linked reductases, C-terminal domain"/>
    <property type="match status" value="1"/>
</dbReference>
<dbReference type="InterPro" id="IPR036188">
    <property type="entry name" value="FAD/NAD-bd_sf"/>
</dbReference>
<evidence type="ECO:0000259" key="1">
    <source>
        <dbReference type="Pfam" id="PF05199"/>
    </source>
</evidence>
<dbReference type="SUPFAM" id="SSF101386">
    <property type="entry name" value="all-alpha NTP pyrophosphatases"/>
    <property type="match status" value="1"/>
</dbReference>
<dbReference type="GO" id="GO:0047429">
    <property type="term" value="F:nucleoside triphosphate diphosphatase activity"/>
    <property type="evidence" value="ECO:0007669"/>
    <property type="project" value="InterPro"/>
</dbReference>
<dbReference type="AlphaFoldDB" id="A0A8H7B6J1"/>
<dbReference type="CDD" id="cd11537">
    <property type="entry name" value="NTP-PPase_RS21-C6_like"/>
    <property type="match status" value="1"/>
</dbReference>
<dbReference type="SUPFAM" id="SSF51905">
    <property type="entry name" value="FAD/NAD(P)-binding domain"/>
    <property type="match status" value="1"/>
</dbReference>
<dbReference type="PANTHER" id="PTHR46523:SF1">
    <property type="entry name" value="DCTP PYROPHOSPHATASE 1"/>
    <property type="match status" value="1"/>
</dbReference>
<dbReference type="Pfam" id="PF05199">
    <property type="entry name" value="GMC_oxred_C"/>
    <property type="match status" value="1"/>
</dbReference>
<dbReference type="SUPFAM" id="SSF52540">
    <property type="entry name" value="P-loop containing nucleoside triphosphate hydrolases"/>
    <property type="match status" value="1"/>
</dbReference>
<proteinExistence type="predicted"/>
<dbReference type="InterPro" id="IPR052555">
    <property type="entry name" value="dCTP_Pyrophosphatase"/>
</dbReference>
<dbReference type="GO" id="GO:0009143">
    <property type="term" value="P:nucleoside triphosphate catabolic process"/>
    <property type="evidence" value="ECO:0007669"/>
    <property type="project" value="InterPro"/>
</dbReference>
<evidence type="ECO:0000259" key="2">
    <source>
        <dbReference type="Pfam" id="PF09848"/>
    </source>
</evidence>
<dbReference type="GeneID" id="62203796"/>
<dbReference type="Gene3D" id="1.10.287.1080">
    <property type="entry name" value="MazG-like"/>
    <property type="match status" value="1"/>
</dbReference>
<sequence length="907" mass="102103">MGRKKYPLAVRLNSLANKVLFEDFVNGTAPRAVDVEYLEGKSIYQGDLSYNASNDATTKQFTGERDFGMWSEPVGVRDFWPQTPNQSFVDLPNTFGFRTVHMHGSNSAGHVKLRLADPTAQPEINFRHFSDEGADQDIAAIQETVAFFRRVHADVAAPVGPNEVIWPTCSGSVSADGSYSDKGNDEQFIRDNNCGHHATSTSSIGLDDDSNAVLDSKFRVRGVEGLRVVDAKPVPHHMGETSVRDALVAFAAERDWEQFHTPENLAKSISIEAAELLECFQWSADAEPKRVREELADVLTYCHLLAIRIGADPDQIVLEKLEVTRKKYPVDKARGVNNYGYPGGRNPNSVLRDIYVGESLNAVSRLRQHLETPAKQHLKNARIILHEKYNKSVCLDLESYLIRMMAGDGANQVLNRNNGITDAQYYQRGAYRAEFRTVFEQLKSEGVFTRSIPEIENSSLFKLSPYKALTEDQADSVEEILTRFFVDLSTGGRSKIVIQGDPGTGKTVVAIYLIKLLVDIAALNSLDDLNSDSRFFEFFTAANQRLLQDCRIGLVVPQQSLRGTIKDVFRKTRGLHPDMVMTPFQVGEADGIFDLLIVDETHRLNQRANQPSGVLNGKFTTITRELFGSDDFSKTQLDWIMAKSRQQIFLLDAMQSVRPADLPQELLSDLVSDTRATGQHFQLRTQMRVQAGSDFVSYIRWIFDPNPLSVPRARLSLGEYDFRAFDTVEEMRDEIFKRNDEAGLSRMVAGYAWEWKTQKDKTAFDVEIGDTRLRWNSTPTDWVSSDNALQEVGSVHTVQGYDLNYVGVIIGLDLRFDPARRRLYVDRDSYFDKKGKENNRALGRKYSDDDLLRFITQIYAVLLTRGIRGTYVYACDPGLRAYLSDFIPSSSGNPVNSVLNSDNNLII</sequence>
<dbReference type="Gene3D" id="3.50.50.60">
    <property type="entry name" value="FAD/NAD(P)-binding domain"/>
    <property type="match status" value="1"/>
</dbReference>
<organism evidence="3 4">
    <name type="scientific">Alternaria burnsii</name>
    <dbReference type="NCBI Taxonomy" id="1187904"/>
    <lineage>
        <taxon>Eukaryota</taxon>
        <taxon>Fungi</taxon>
        <taxon>Dikarya</taxon>
        <taxon>Ascomycota</taxon>
        <taxon>Pezizomycotina</taxon>
        <taxon>Dothideomycetes</taxon>
        <taxon>Pleosporomycetidae</taxon>
        <taxon>Pleosporales</taxon>
        <taxon>Pleosporineae</taxon>
        <taxon>Pleosporaceae</taxon>
        <taxon>Alternaria</taxon>
        <taxon>Alternaria sect. Alternaria</taxon>
    </lineage>
</organism>
<accession>A0A8H7B6J1</accession>
<dbReference type="InterPro" id="IPR018647">
    <property type="entry name" value="SLFN_3-like_DNA/RNA_helicase"/>
</dbReference>
<dbReference type="Gene3D" id="3.40.50.300">
    <property type="entry name" value="P-loop containing nucleotide triphosphate hydrolases"/>
    <property type="match status" value="1"/>
</dbReference>
<evidence type="ECO:0000313" key="4">
    <source>
        <dbReference type="Proteomes" id="UP000596902"/>
    </source>
</evidence>
<evidence type="ECO:0000313" key="3">
    <source>
        <dbReference type="EMBL" id="KAF7676066.1"/>
    </source>
</evidence>
<name>A0A8H7B6J1_9PLEO</name>
<dbReference type="InterPro" id="IPR025984">
    <property type="entry name" value="DCTPP"/>
</dbReference>
<dbReference type="Pfam" id="PF12643">
    <property type="entry name" value="MazG-like"/>
    <property type="match status" value="1"/>
</dbReference>
<dbReference type="GO" id="GO:0016614">
    <property type="term" value="F:oxidoreductase activity, acting on CH-OH group of donors"/>
    <property type="evidence" value="ECO:0007669"/>
    <property type="project" value="InterPro"/>
</dbReference>
<dbReference type="InterPro" id="IPR027417">
    <property type="entry name" value="P-loop_NTPase"/>
</dbReference>
<dbReference type="CDD" id="cd10439">
    <property type="entry name" value="GIY-YIG_COG3410"/>
    <property type="match status" value="1"/>
</dbReference>
<dbReference type="EMBL" id="JAAABM010000007">
    <property type="protein sequence ID" value="KAF7676066.1"/>
    <property type="molecule type" value="Genomic_DNA"/>
</dbReference>
<dbReference type="Pfam" id="PF09848">
    <property type="entry name" value="SLFN-g3_helicase"/>
    <property type="match status" value="1"/>
</dbReference>
<reference evidence="3" key="1">
    <citation type="submission" date="2020-01" db="EMBL/GenBank/DDBJ databases">
        <authorList>
            <person name="Feng Z.H.Z."/>
        </authorList>
    </citation>
    <scope>NUCLEOTIDE SEQUENCE</scope>
    <source>
        <strain evidence="3">CBS107.38</strain>
    </source>
</reference>
<keyword evidence="4" id="KW-1185">Reference proteome</keyword>
<feature type="domain" description="Glucose-methanol-choline oxidoreductase C-terminal" evidence="1">
    <location>
        <begin position="106"/>
        <end position="235"/>
    </location>
</feature>